<gene>
    <name evidence="2" type="ORF">DFR48_11078</name>
</gene>
<name>A0A6I7HID1_9HYPH</name>
<dbReference type="Proteomes" id="UP000252582">
    <property type="component" value="Unassembled WGS sequence"/>
</dbReference>
<reference evidence="2 3" key="1">
    <citation type="submission" date="2018-07" db="EMBL/GenBank/DDBJ databases">
        <title>Genomic Encyclopedia of Type Strains, Phase IV (KMG-IV): sequencing the most valuable type-strain genomes for metagenomic binning, comparative biology and taxonomic classification.</title>
        <authorList>
            <person name="Goeker M."/>
        </authorList>
    </citation>
    <scope>NUCLEOTIDE SEQUENCE [LARGE SCALE GENOMIC DNA]</scope>
    <source>
        <strain evidence="2 3">DSM 25528</strain>
    </source>
</reference>
<dbReference type="EMBL" id="QPIX01000010">
    <property type="protein sequence ID" value="RCW21491.1"/>
    <property type="molecule type" value="Genomic_DNA"/>
</dbReference>
<keyword evidence="3" id="KW-1185">Reference proteome</keyword>
<evidence type="ECO:0000313" key="3">
    <source>
        <dbReference type="Proteomes" id="UP000252582"/>
    </source>
</evidence>
<organism evidence="2 3">
    <name type="scientific">Ciceribacter lividus</name>
    <dbReference type="NCBI Taxonomy" id="1197950"/>
    <lineage>
        <taxon>Bacteria</taxon>
        <taxon>Pseudomonadati</taxon>
        <taxon>Pseudomonadota</taxon>
        <taxon>Alphaproteobacteria</taxon>
        <taxon>Hyphomicrobiales</taxon>
        <taxon>Rhizobiaceae</taxon>
        <taxon>Ciceribacter</taxon>
    </lineage>
</organism>
<dbReference type="AlphaFoldDB" id="A0A6I7HID1"/>
<sequence>MGKPAYRAGDTVVLKRGVFRKDERYRSCSISAVLPEAQGLAQYRVQFSDECFARHITEADVDRAETPASSRGTAPSASFAGDGRWINPGSIRTRK</sequence>
<evidence type="ECO:0000313" key="2">
    <source>
        <dbReference type="EMBL" id="RCW21491.1"/>
    </source>
</evidence>
<feature type="compositionally biased region" description="Polar residues" evidence="1">
    <location>
        <begin position="67"/>
        <end position="76"/>
    </location>
</feature>
<proteinExistence type="predicted"/>
<evidence type="ECO:0000256" key="1">
    <source>
        <dbReference type="SAM" id="MobiDB-lite"/>
    </source>
</evidence>
<dbReference type="RefSeq" id="WP_114364445.1">
    <property type="nucleotide sequence ID" value="NZ_QPIX01000010.1"/>
</dbReference>
<accession>A0A6I7HID1</accession>
<feature type="region of interest" description="Disordered" evidence="1">
    <location>
        <begin position="62"/>
        <end position="95"/>
    </location>
</feature>
<comment type="caution">
    <text evidence="2">The sequence shown here is derived from an EMBL/GenBank/DDBJ whole genome shotgun (WGS) entry which is preliminary data.</text>
</comment>
<protein>
    <submittedName>
        <fullName evidence="2">Uncharacterized protein</fullName>
    </submittedName>
</protein>